<accession>A0A6L2M7E2</accession>
<name>A0A6L2M7E2_TANCI</name>
<comment type="caution">
    <text evidence="2">The sequence shown here is derived from an EMBL/GenBank/DDBJ whole genome shotgun (WGS) entry which is preliminary data.</text>
</comment>
<sequence length="474" mass="52731">MEQGFLNRSNKASLKKDDTNGSLLSDLAKRVKNIDGKILGRDGKPLLPYRCVKDKVSHSVLVDDVVVGKVNTKDDCKVGCSNFASVGSVNNHGAAGVPSESSNLPTIHMGSKVIGVNIPAAKEGVVDLSLADVIIPQEERIFDHVDMECHKKEKEEIRKPSLDDGFVHGKCKSKGVNQVSKVGLRLPKGKPKLIYNHVSKPTNNQVGTSKLNDSSPPNSKEDVNFAYEKPSVSSNDDSTRPTTKNTASNYIKDDINVGQLRSFLEKRVEEDKGSLLEQFLKSREASKDKHHSLSDSDESEVEEVCISNPIPGDGFLDGLEADLDGYDGYKTPVYDLNEQEQSFCDQYDIRLNSRRRKSFIWVCEIFFVGSSYATNHKTTPFDLLMGLVVYNIGDRSEYLHVYNSDQHRVGFKEGMIKLMVHVDPMVSIYLVTCPAGNHIEEYFSMVYSIISEVLILNLILCGVLMGSSWEYYCI</sequence>
<protein>
    <submittedName>
        <fullName evidence="2">Uncharacterized protein</fullName>
    </submittedName>
</protein>
<reference evidence="2" key="1">
    <citation type="journal article" date="2019" name="Sci. Rep.">
        <title>Draft genome of Tanacetum cinerariifolium, the natural source of mosquito coil.</title>
        <authorList>
            <person name="Yamashiro T."/>
            <person name="Shiraishi A."/>
            <person name="Satake H."/>
            <person name="Nakayama K."/>
        </authorList>
    </citation>
    <scope>NUCLEOTIDE SEQUENCE</scope>
</reference>
<feature type="compositionally biased region" description="Polar residues" evidence="1">
    <location>
        <begin position="231"/>
        <end position="247"/>
    </location>
</feature>
<dbReference type="AlphaFoldDB" id="A0A6L2M7E2"/>
<dbReference type="EMBL" id="BKCJ010005957">
    <property type="protein sequence ID" value="GEU69560.1"/>
    <property type="molecule type" value="Genomic_DNA"/>
</dbReference>
<evidence type="ECO:0000313" key="2">
    <source>
        <dbReference type="EMBL" id="GEU69560.1"/>
    </source>
</evidence>
<gene>
    <name evidence="2" type="ORF">Tci_041538</name>
</gene>
<feature type="compositionally biased region" description="Polar residues" evidence="1">
    <location>
        <begin position="199"/>
        <end position="218"/>
    </location>
</feature>
<evidence type="ECO:0000256" key="1">
    <source>
        <dbReference type="SAM" id="MobiDB-lite"/>
    </source>
</evidence>
<organism evidence="2">
    <name type="scientific">Tanacetum cinerariifolium</name>
    <name type="common">Dalmatian daisy</name>
    <name type="synonym">Chrysanthemum cinerariifolium</name>
    <dbReference type="NCBI Taxonomy" id="118510"/>
    <lineage>
        <taxon>Eukaryota</taxon>
        <taxon>Viridiplantae</taxon>
        <taxon>Streptophyta</taxon>
        <taxon>Embryophyta</taxon>
        <taxon>Tracheophyta</taxon>
        <taxon>Spermatophyta</taxon>
        <taxon>Magnoliopsida</taxon>
        <taxon>eudicotyledons</taxon>
        <taxon>Gunneridae</taxon>
        <taxon>Pentapetalae</taxon>
        <taxon>asterids</taxon>
        <taxon>campanulids</taxon>
        <taxon>Asterales</taxon>
        <taxon>Asteraceae</taxon>
        <taxon>Asteroideae</taxon>
        <taxon>Anthemideae</taxon>
        <taxon>Anthemidinae</taxon>
        <taxon>Tanacetum</taxon>
    </lineage>
</organism>
<proteinExistence type="predicted"/>
<feature type="region of interest" description="Disordered" evidence="1">
    <location>
        <begin position="197"/>
        <end position="247"/>
    </location>
</feature>